<sequence>MNGFTIRAATQDDLARIHEWLTEEHEANDGASFLCNFALIGSGQTNGSLFALVRDSDSLPVAFSLGDGNVDILAVHHRMRRQGFGRYLAKHAIDHALSRDLIGLYVECAPITSKPFWLSLGFTPVQSPRRIDNLNWVALPLPHDNELPNAPKSDVVISCSSNSKDWSDPFETQGVIEDGLIQLARDFSFYNAHYYDTLLKIVLDGTELYCDKAKYLRDNGLDFDSPWIRVRSVRIG</sequence>
<dbReference type="RefSeq" id="WP_145169803.1">
    <property type="nucleotide sequence ID" value="NZ_CP036525.1"/>
</dbReference>
<dbReference type="CDD" id="cd04301">
    <property type="entry name" value="NAT_SF"/>
    <property type="match status" value="1"/>
</dbReference>
<dbReference type="PROSITE" id="PS51186">
    <property type="entry name" value="GNAT"/>
    <property type="match status" value="1"/>
</dbReference>
<dbReference type="KEGG" id="rlc:K227x_26450"/>
<dbReference type="SUPFAM" id="SSF55729">
    <property type="entry name" value="Acyl-CoA N-acyltransferases (Nat)"/>
    <property type="match status" value="1"/>
</dbReference>
<dbReference type="OrthoDB" id="9182386at2"/>
<proteinExistence type="predicted"/>
<dbReference type="InterPro" id="IPR016181">
    <property type="entry name" value="Acyl_CoA_acyltransferase"/>
</dbReference>
<dbReference type="Pfam" id="PF13673">
    <property type="entry name" value="Acetyltransf_10"/>
    <property type="match status" value="1"/>
</dbReference>
<evidence type="ECO:0000313" key="3">
    <source>
        <dbReference type="Proteomes" id="UP000318538"/>
    </source>
</evidence>
<dbReference type="GO" id="GO:0016747">
    <property type="term" value="F:acyltransferase activity, transferring groups other than amino-acyl groups"/>
    <property type="evidence" value="ECO:0007669"/>
    <property type="project" value="InterPro"/>
</dbReference>
<name>A0A517NAT9_9BACT</name>
<dbReference type="EMBL" id="CP036525">
    <property type="protein sequence ID" value="QDT04255.1"/>
    <property type="molecule type" value="Genomic_DNA"/>
</dbReference>
<dbReference type="InterPro" id="IPR000182">
    <property type="entry name" value="GNAT_dom"/>
</dbReference>
<dbReference type="Gene3D" id="3.40.630.30">
    <property type="match status" value="1"/>
</dbReference>
<keyword evidence="2" id="KW-0808">Transferase</keyword>
<evidence type="ECO:0000313" key="2">
    <source>
        <dbReference type="EMBL" id="QDT04255.1"/>
    </source>
</evidence>
<accession>A0A517NAT9</accession>
<dbReference type="AlphaFoldDB" id="A0A517NAT9"/>
<feature type="domain" description="N-acetyltransferase" evidence="1">
    <location>
        <begin position="4"/>
        <end position="146"/>
    </location>
</feature>
<keyword evidence="3" id="KW-1185">Reference proteome</keyword>
<reference evidence="2 3" key="1">
    <citation type="submission" date="2019-02" db="EMBL/GenBank/DDBJ databases">
        <title>Deep-cultivation of Planctomycetes and their phenomic and genomic characterization uncovers novel biology.</title>
        <authorList>
            <person name="Wiegand S."/>
            <person name="Jogler M."/>
            <person name="Boedeker C."/>
            <person name="Pinto D."/>
            <person name="Vollmers J."/>
            <person name="Rivas-Marin E."/>
            <person name="Kohn T."/>
            <person name="Peeters S.H."/>
            <person name="Heuer A."/>
            <person name="Rast P."/>
            <person name="Oberbeckmann S."/>
            <person name="Bunk B."/>
            <person name="Jeske O."/>
            <person name="Meyerdierks A."/>
            <person name="Storesund J.E."/>
            <person name="Kallscheuer N."/>
            <person name="Luecker S."/>
            <person name="Lage O.M."/>
            <person name="Pohl T."/>
            <person name="Merkel B.J."/>
            <person name="Hornburger P."/>
            <person name="Mueller R.-W."/>
            <person name="Bruemmer F."/>
            <person name="Labrenz M."/>
            <person name="Spormann A.M."/>
            <person name="Op den Camp H."/>
            <person name="Overmann J."/>
            <person name="Amann R."/>
            <person name="Jetten M.S.M."/>
            <person name="Mascher T."/>
            <person name="Medema M.H."/>
            <person name="Devos D.P."/>
            <person name="Kaster A.-K."/>
            <person name="Ovreas L."/>
            <person name="Rohde M."/>
            <person name="Galperin M.Y."/>
            <person name="Jogler C."/>
        </authorList>
    </citation>
    <scope>NUCLEOTIDE SEQUENCE [LARGE SCALE GENOMIC DNA]</scope>
    <source>
        <strain evidence="2 3">K22_7</strain>
    </source>
</reference>
<dbReference type="Proteomes" id="UP000318538">
    <property type="component" value="Chromosome"/>
</dbReference>
<gene>
    <name evidence="2" type="ORF">K227x_26450</name>
</gene>
<organism evidence="2 3">
    <name type="scientific">Rubripirellula lacrimiformis</name>
    <dbReference type="NCBI Taxonomy" id="1930273"/>
    <lineage>
        <taxon>Bacteria</taxon>
        <taxon>Pseudomonadati</taxon>
        <taxon>Planctomycetota</taxon>
        <taxon>Planctomycetia</taxon>
        <taxon>Pirellulales</taxon>
        <taxon>Pirellulaceae</taxon>
        <taxon>Rubripirellula</taxon>
    </lineage>
</organism>
<evidence type="ECO:0000259" key="1">
    <source>
        <dbReference type="PROSITE" id="PS51186"/>
    </source>
</evidence>
<protein>
    <submittedName>
        <fullName evidence="2">Acetyltransferase (GNAT) family protein</fullName>
    </submittedName>
</protein>